<dbReference type="EMBL" id="UOFD01000003">
    <property type="protein sequence ID" value="VAW50122.1"/>
    <property type="molecule type" value="Genomic_DNA"/>
</dbReference>
<organism evidence="1">
    <name type="scientific">hydrothermal vent metagenome</name>
    <dbReference type="NCBI Taxonomy" id="652676"/>
    <lineage>
        <taxon>unclassified sequences</taxon>
        <taxon>metagenomes</taxon>
        <taxon>ecological metagenomes</taxon>
    </lineage>
</organism>
<reference evidence="1" key="1">
    <citation type="submission" date="2018-06" db="EMBL/GenBank/DDBJ databases">
        <authorList>
            <person name="Zhirakovskaya E."/>
        </authorList>
    </citation>
    <scope>NUCLEOTIDE SEQUENCE</scope>
</reference>
<protein>
    <recommendedName>
        <fullName evidence="2">Thioesterase</fullName>
    </recommendedName>
</protein>
<evidence type="ECO:0008006" key="2">
    <source>
        <dbReference type="Google" id="ProtNLM"/>
    </source>
</evidence>
<dbReference type="SUPFAM" id="SSF54637">
    <property type="entry name" value="Thioesterase/thiol ester dehydrase-isomerase"/>
    <property type="match status" value="1"/>
</dbReference>
<dbReference type="AlphaFoldDB" id="A0A3B0WFS7"/>
<dbReference type="InterPro" id="IPR029069">
    <property type="entry name" value="HotDog_dom_sf"/>
</dbReference>
<sequence length="162" mass="18396">MLSQKQLAFKNNFLSPLKQRLYFLKNLPMGLLSGIKLIYLDEEKSVTVVPYRWVNKNPFNSMYFAVQSMAAELSTAALVTLALKSTDANVALIIVEIKADFVKKAQSKITFNCMEYEKICDVITLLKKVEDTATVTVKTTGRNITGDEVAVFYFTWSFKRKT</sequence>
<proteinExistence type="predicted"/>
<name>A0A3B0WFS7_9ZZZZ</name>
<accession>A0A3B0WFS7</accession>
<evidence type="ECO:0000313" key="1">
    <source>
        <dbReference type="EMBL" id="VAW50122.1"/>
    </source>
</evidence>
<dbReference type="Gene3D" id="3.10.129.10">
    <property type="entry name" value="Hotdog Thioesterase"/>
    <property type="match status" value="1"/>
</dbReference>
<gene>
    <name evidence="1" type="ORF">MNBD_GAMMA06-1844</name>
</gene>